<dbReference type="EMBL" id="CAJPDQ010000027">
    <property type="protein sequence ID" value="CAF9927319.1"/>
    <property type="molecule type" value="Genomic_DNA"/>
</dbReference>
<dbReference type="AlphaFoldDB" id="A0A8H3FMN1"/>
<evidence type="ECO:0000313" key="1">
    <source>
        <dbReference type="EMBL" id="CAF9927319.1"/>
    </source>
</evidence>
<dbReference type="Pfam" id="PF21858">
    <property type="entry name" value="DUF6914"/>
    <property type="match status" value="1"/>
</dbReference>
<dbReference type="OrthoDB" id="2679825at2759"/>
<reference evidence="1" key="1">
    <citation type="submission" date="2021-03" db="EMBL/GenBank/DDBJ databases">
        <authorList>
            <person name="Tagirdzhanova G."/>
        </authorList>
    </citation>
    <scope>NUCLEOTIDE SEQUENCE</scope>
</reference>
<evidence type="ECO:0000313" key="2">
    <source>
        <dbReference type="Proteomes" id="UP000664169"/>
    </source>
</evidence>
<comment type="caution">
    <text evidence="1">The sequence shown here is derived from an EMBL/GenBank/DDBJ whole genome shotgun (WGS) entry which is preliminary data.</text>
</comment>
<sequence length="184" mass="21031">MGRNKPRLYLAIYEQPDNPKQYRLALIVCPKHHNTSSRSRHIKRYQITDIGPAGQDSQCRYEQTVMSSFKEDPQILVLFRLGKIKLSMEQFETILSEVSTNSGHGVPKSQNEELHDELWIRAVMAALEARGALAPPLPTWHEARKEAYNFVQEELTAGRWSSAWKGETGVPLRYFGSGLTVYIE</sequence>
<dbReference type="InterPro" id="IPR054208">
    <property type="entry name" value="DUF6914"/>
</dbReference>
<protein>
    <submittedName>
        <fullName evidence="1">Uncharacterized protein</fullName>
    </submittedName>
</protein>
<accession>A0A8H3FMN1</accession>
<dbReference type="Proteomes" id="UP000664169">
    <property type="component" value="Unassembled WGS sequence"/>
</dbReference>
<organism evidence="1 2">
    <name type="scientific">Gomphillus americanus</name>
    <dbReference type="NCBI Taxonomy" id="1940652"/>
    <lineage>
        <taxon>Eukaryota</taxon>
        <taxon>Fungi</taxon>
        <taxon>Dikarya</taxon>
        <taxon>Ascomycota</taxon>
        <taxon>Pezizomycotina</taxon>
        <taxon>Lecanoromycetes</taxon>
        <taxon>OSLEUM clade</taxon>
        <taxon>Ostropomycetidae</taxon>
        <taxon>Ostropales</taxon>
        <taxon>Graphidaceae</taxon>
        <taxon>Gomphilloideae</taxon>
        <taxon>Gomphillus</taxon>
    </lineage>
</organism>
<name>A0A8H3FMN1_9LECA</name>
<proteinExistence type="predicted"/>
<gene>
    <name evidence="1" type="ORF">GOMPHAMPRED_004362</name>
</gene>
<keyword evidence="2" id="KW-1185">Reference proteome</keyword>